<dbReference type="AlphaFoldDB" id="A0A0E0LJY5"/>
<accession>A0A0E0LJY5</accession>
<sequence length="126" mass="13280">MPSMSSPGDGASELGIDSSGRGAKVPKAVTEASSPLSEMVAQPSASRADGSGGQNFFVGFCISLFSAVRLMRRGASDDELAARSGADEAEMKETMEMELVLLLQSAECWLWLEGCWRCGCYCKGNG</sequence>
<evidence type="ECO:0000256" key="1">
    <source>
        <dbReference type="SAM" id="MobiDB-lite"/>
    </source>
</evidence>
<dbReference type="Proteomes" id="UP000026962">
    <property type="component" value="Chromosome 7"/>
</dbReference>
<organism evidence="2">
    <name type="scientific">Oryza punctata</name>
    <name type="common">Red rice</name>
    <dbReference type="NCBI Taxonomy" id="4537"/>
    <lineage>
        <taxon>Eukaryota</taxon>
        <taxon>Viridiplantae</taxon>
        <taxon>Streptophyta</taxon>
        <taxon>Embryophyta</taxon>
        <taxon>Tracheophyta</taxon>
        <taxon>Spermatophyta</taxon>
        <taxon>Magnoliopsida</taxon>
        <taxon>Liliopsida</taxon>
        <taxon>Poales</taxon>
        <taxon>Poaceae</taxon>
        <taxon>BOP clade</taxon>
        <taxon>Oryzoideae</taxon>
        <taxon>Oryzeae</taxon>
        <taxon>Oryzinae</taxon>
        <taxon>Oryza</taxon>
    </lineage>
</organism>
<evidence type="ECO:0000313" key="2">
    <source>
        <dbReference type="EnsemblPlants" id="OPUNC07G11170.1"/>
    </source>
</evidence>
<reference evidence="2" key="1">
    <citation type="submission" date="2015-04" db="UniProtKB">
        <authorList>
            <consortium name="EnsemblPlants"/>
        </authorList>
    </citation>
    <scope>IDENTIFICATION</scope>
</reference>
<dbReference type="Gramene" id="OPUNC07G11170.1">
    <property type="protein sequence ID" value="OPUNC07G11170.1"/>
    <property type="gene ID" value="OPUNC07G11170"/>
</dbReference>
<feature type="region of interest" description="Disordered" evidence="1">
    <location>
        <begin position="1"/>
        <end position="52"/>
    </location>
</feature>
<reference evidence="2" key="2">
    <citation type="submission" date="2018-05" db="EMBL/GenBank/DDBJ databases">
        <title>OpunRS2 (Oryza punctata Reference Sequence Version 2).</title>
        <authorList>
            <person name="Zhang J."/>
            <person name="Kudrna D."/>
            <person name="Lee S."/>
            <person name="Talag J."/>
            <person name="Welchert J."/>
            <person name="Wing R.A."/>
        </authorList>
    </citation>
    <scope>NUCLEOTIDE SEQUENCE [LARGE SCALE GENOMIC DNA]</scope>
</reference>
<protein>
    <submittedName>
        <fullName evidence="2">Uncharacterized protein</fullName>
    </submittedName>
</protein>
<name>A0A0E0LJY5_ORYPU</name>
<evidence type="ECO:0000313" key="3">
    <source>
        <dbReference type="Proteomes" id="UP000026962"/>
    </source>
</evidence>
<proteinExistence type="predicted"/>
<dbReference type="HOGENOM" id="CLU_1985215_0_0_1"/>
<keyword evidence="3" id="KW-1185">Reference proteome</keyword>
<dbReference type="EnsemblPlants" id="OPUNC07G11170.1">
    <property type="protein sequence ID" value="OPUNC07G11170.1"/>
    <property type="gene ID" value="OPUNC07G11170"/>
</dbReference>